<dbReference type="AlphaFoldDB" id="A0A7Y1MRR2"/>
<comment type="caution">
    <text evidence="3">The sequence shown here is derived from an EMBL/GenBank/DDBJ whole genome shotgun (WGS) entry which is preliminary data.</text>
</comment>
<evidence type="ECO:0000313" key="4">
    <source>
        <dbReference type="Proteomes" id="UP000542111"/>
    </source>
</evidence>
<dbReference type="RefSeq" id="WP_076963839.1">
    <property type="nucleotide sequence ID" value="NZ_CBCRYT010000024.1"/>
</dbReference>
<sequence length="82" mass="9580">MTFNWHSGPITRTTPLDKHYRNTQKVRQFLIGECGESFKFDRAFMAWIKSGEPLTLGDVADQWTRTRSSLPQAHRRGKELDQ</sequence>
<dbReference type="Pfam" id="PF20026">
    <property type="entry name" value="DUF6434"/>
    <property type="match status" value="1"/>
</dbReference>
<dbReference type="Proteomes" id="UP000542111">
    <property type="component" value="Unassembled WGS sequence"/>
</dbReference>
<dbReference type="GeneID" id="70099486"/>
<reference evidence="2 5" key="1">
    <citation type="submission" date="2019-11" db="EMBL/GenBank/DDBJ databases">
        <title>Epiphytic Pseudomonas syringae from cherry orchards.</title>
        <authorList>
            <person name="Hulin M.T."/>
        </authorList>
    </citation>
    <scope>NUCLEOTIDE SEQUENCE [LARGE SCALE GENOMIC DNA]</scope>
    <source>
        <strain evidence="2 5">PA-6-5B</strain>
    </source>
</reference>
<evidence type="ECO:0000313" key="5">
    <source>
        <dbReference type="Proteomes" id="UP000814003"/>
    </source>
</evidence>
<reference evidence="3 4" key="2">
    <citation type="journal article" date="2020" name="Front. Microbiol.">
        <title>Genetic Organization of the aprX-lipA2 Operon Affects the Proteolytic Potential of Pseudomonas Species in Milk.</title>
        <authorList>
            <person name="Maier C."/>
            <person name="Huptas C."/>
            <person name="von Neubeck M."/>
            <person name="Scherer S."/>
            <person name="Wenning M."/>
            <person name="Lucking G."/>
        </authorList>
    </citation>
    <scope>NUCLEOTIDE SEQUENCE [LARGE SCALE GENOMIC DNA]</scope>
    <source>
        <strain evidence="3 4">G4779</strain>
    </source>
</reference>
<name>A0A7Y1MRR2_9PSED</name>
<proteinExistence type="predicted"/>
<feature type="domain" description="DUF6434" evidence="1">
    <location>
        <begin position="3"/>
        <end position="65"/>
    </location>
</feature>
<gene>
    <name evidence="2" type="ORF">GIW56_13865</name>
    <name evidence="3" type="ORF">HBO33_18120</name>
</gene>
<dbReference type="EMBL" id="WKED01000021">
    <property type="protein sequence ID" value="MCF5107926.1"/>
    <property type="molecule type" value="Genomic_DNA"/>
</dbReference>
<evidence type="ECO:0000313" key="2">
    <source>
        <dbReference type="EMBL" id="MCF5107926.1"/>
    </source>
</evidence>
<dbReference type="InterPro" id="IPR045492">
    <property type="entry name" value="DUF6434"/>
</dbReference>
<keyword evidence="5" id="KW-1185">Reference proteome</keyword>
<dbReference type="EMBL" id="JAAQYP010000030">
    <property type="protein sequence ID" value="NNA97090.1"/>
    <property type="molecule type" value="Genomic_DNA"/>
</dbReference>
<evidence type="ECO:0000259" key="1">
    <source>
        <dbReference type="Pfam" id="PF20026"/>
    </source>
</evidence>
<evidence type="ECO:0000313" key="3">
    <source>
        <dbReference type="EMBL" id="NNA97090.1"/>
    </source>
</evidence>
<organism evidence="3 4">
    <name type="scientific">Pseudomonas gessardii</name>
    <dbReference type="NCBI Taxonomy" id="78544"/>
    <lineage>
        <taxon>Bacteria</taxon>
        <taxon>Pseudomonadati</taxon>
        <taxon>Pseudomonadota</taxon>
        <taxon>Gammaproteobacteria</taxon>
        <taxon>Pseudomonadales</taxon>
        <taxon>Pseudomonadaceae</taxon>
        <taxon>Pseudomonas</taxon>
    </lineage>
</organism>
<dbReference type="Proteomes" id="UP000814003">
    <property type="component" value="Unassembled WGS sequence"/>
</dbReference>
<dbReference type="OrthoDB" id="9778090at2"/>
<protein>
    <recommendedName>
        <fullName evidence="1">DUF6434 domain-containing protein</fullName>
    </recommendedName>
</protein>
<accession>A0A7Y1MRR2</accession>